<dbReference type="AlphaFoldDB" id="A0A8J3G6F4"/>
<gene>
    <name evidence="2" type="ORF">GCM10008106_26120</name>
</gene>
<organism evidence="2 3">
    <name type="scientific">Mongoliitalea lutea</name>
    <dbReference type="NCBI Taxonomy" id="849756"/>
    <lineage>
        <taxon>Bacteria</taxon>
        <taxon>Pseudomonadati</taxon>
        <taxon>Bacteroidota</taxon>
        <taxon>Cytophagia</taxon>
        <taxon>Cytophagales</taxon>
        <taxon>Cyclobacteriaceae</taxon>
        <taxon>Mongoliitalea</taxon>
    </lineage>
</organism>
<dbReference type="InterPro" id="IPR047111">
    <property type="entry name" value="YbaP-like"/>
</dbReference>
<name>A0A8J3G6F4_9BACT</name>
<reference evidence="2" key="2">
    <citation type="submission" date="2020-09" db="EMBL/GenBank/DDBJ databases">
        <authorList>
            <person name="Sun Q."/>
            <person name="Kim S."/>
        </authorList>
    </citation>
    <scope>NUCLEOTIDE SEQUENCE</scope>
    <source>
        <strain evidence="2">KCTC 23224</strain>
    </source>
</reference>
<dbReference type="PANTHER" id="PTHR40590">
    <property type="entry name" value="CYTOPLASMIC PROTEIN-RELATED"/>
    <property type="match status" value="1"/>
</dbReference>
<dbReference type="InterPro" id="IPR002816">
    <property type="entry name" value="TraB/PrgY/GumN_fam"/>
</dbReference>
<feature type="signal peptide" evidence="1">
    <location>
        <begin position="1"/>
        <end position="20"/>
    </location>
</feature>
<dbReference type="EMBL" id="BMYF01000016">
    <property type="protein sequence ID" value="GHB43892.1"/>
    <property type="molecule type" value="Genomic_DNA"/>
</dbReference>
<accession>A0A8J3G6F4</accession>
<reference evidence="2" key="1">
    <citation type="journal article" date="2014" name="Int. J. Syst. Evol. Microbiol.">
        <title>Complete genome sequence of Corynebacterium casei LMG S-19264T (=DSM 44701T), isolated from a smear-ripened cheese.</title>
        <authorList>
            <consortium name="US DOE Joint Genome Institute (JGI-PGF)"/>
            <person name="Walter F."/>
            <person name="Albersmeier A."/>
            <person name="Kalinowski J."/>
            <person name="Ruckert C."/>
        </authorList>
    </citation>
    <scope>NUCLEOTIDE SEQUENCE</scope>
    <source>
        <strain evidence="2">KCTC 23224</strain>
    </source>
</reference>
<dbReference type="Proteomes" id="UP000642809">
    <property type="component" value="Unassembled WGS sequence"/>
</dbReference>
<evidence type="ECO:0000313" key="3">
    <source>
        <dbReference type="Proteomes" id="UP000642809"/>
    </source>
</evidence>
<proteinExistence type="predicted"/>
<keyword evidence="3" id="KW-1185">Reference proteome</keyword>
<keyword evidence="1" id="KW-0732">Signal</keyword>
<keyword evidence="2" id="KW-0449">Lipoprotein</keyword>
<evidence type="ECO:0000256" key="1">
    <source>
        <dbReference type="SAM" id="SignalP"/>
    </source>
</evidence>
<evidence type="ECO:0000313" key="2">
    <source>
        <dbReference type="EMBL" id="GHB43892.1"/>
    </source>
</evidence>
<comment type="caution">
    <text evidence="2">The sequence shown here is derived from an EMBL/GenBank/DDBJ whole genome shotgun (WGS) entry which is preliminary data.</text>
</comment>
<protein>
    <submittedName>
        <fullName evidence="2">Lipoprotein</fullName>
    </submittedName>
</protein>
<sequence length="286" mass="32761">MRKSVLLWIFILIQLSPAFAQQSLENSLLWKISENGLEQPSYLFGTIHVICPEDFKMDERILSALQSSKKIVLELNMSDPMLAQEMQQNSINKDFYNIQNDFEPEAKEALDEFLSSNYGMGLAQMGIMKPFILSTMVLMKQLPCETPDSYELFFTNKSQEWKIPMEGLETAAYQISIFDRIPMERQVADLSKMILTDATEKEFQGMIEAYLAEDLNKLQEMIQADGLTGEYGEILLNERNRNWIPKIEEFIKAETTFIAVGAGHFPSEKGVIQLLRNAGYTVEPVR</sequence>
<dbReference type="Pfam" id="PF01963">
    <property type="entry name" value="TraB_PrgY_gumN"/>
    <property type="match status" value="1"/>
</dbReference>
<dbReference type="CDD" id="cd14789">
    <property type="entry name" value="Tiki"/>
    <property type="match status" value="1"/>
</dbReference>
<dbReference type="PANTHER" id="PTHR40590:SF1">
    <property type="entry name" value="CYTOPLASMIC PROTEIN"/>
    <property type="match status" value="1"/>
</dbReference>
<dbReference type="RefSeq" id="WP_189583365.1">
    <property type="nucleotide sequence ID" value="NZ_BMYF01000016.1"/>
</dbReference>
<feature type="chain" id="PRO_5035234678" evidence="1">
    <location>
        <begin position="21"/>
        <end position="286"/>
    </location>
</feature>